<evidence type="ECO:0000256" key="1">
    <source>
        <dbReference type="ARBA" id="ARBA00022729"/>
    </source>
</evidence>
<keyword evidence="4" id="KW-1185">Reference proteome</keyword>
<dbReference type="PANTHER" id="PTHR44103:SF1">
    <property type="entry name" value="PROPROTEIN CONVERTASE P"/>
    <property type="match status" value="1"/>
</dbReference>
<dbReference type="EMBL" id="RSEB01000008">
    <property type="protein sequence ID" value="RRR96109.1"/>
    <property type="molecule type" value="Genomic_DNA"/>
</dbReference>
<organism evidence="3 4">
    <name type="scientific">Glycomyces terrestris</name>
    <dbReference type="NCBI Taxonomy" id="2493553"/>
    <lineage>
        <taxon>Bacteria</taxon>
        <taxon>Bacillati</taxon>
        <taxon>Actinomycetota</taxon>
        <taxon>Actinomycetes</taxon>
        <taxon>Glycomycetales</taxon>
        <taxon>Glycomycetaceae</taxon>
        <taxon>Glycomyces</taxon>
    </lineage>
</organism>
<comment type="caution">
    <text evidence="3">The sequence shown here is derived from an EMBL/GenBank/DDBJ whole genome shotgun (WGS) entry which is preliminary data.</text>
</comment>
<evidence type="ECO:0000313" key="4">
    <source>
        <dbReference type="Proteomes" id="UP000277256"/>
    </source>
</evidence>
<dbReference type="RefSeq" id="WP_125250036.1">
    <property type="nucleotide sequence ID" value="NZ_RSEB01000008.1"/>
</dbReference>
<dbReference type="InterPro" id="IPR013517">
    <property type="entry name" value="FG-GAP"/>
</dbReference>
<name>A0A426USB6_9ACTN</name>
<gene>
    <name evidence="3" type="ORF">EIW28_22885</name>
</gene>
<feature type="signal peptide" evidence="2">
    <location>
        <begin position="1"/>
        <end position="31"/>
    </location>
</feature>
<proteinExistence type="predicted"/>
<evidence type="ECO:0000313" key="3">
    <source>
        <dbReference type="EMBL" id="RRR96109.1"/>
    </source>
</evidence>
<evidence type="ECO:0008006" key="5">
    <source>
        <dbReference type="Google" id="ProtNLM"/>
    </source>
</evidence>
<dbReference type="PANTHER" id="PTHR44103">
    <property type="entry name" value="PROPROTEIN CONVERTASE P"/>
    <property type="match status" value="1"/>
</dbReference>
<dbReference type="Proteomes" id="UP000277256">
    <property type="component" value="Unassembled WGS sequence"/>
</dbReference>
<protein>
    <recommendedName>
        <fullName evidence="5">VCBS repeat-containing protein</fullName>
    </recommendedName>
</protein>
<dbReference type="SUPFAM" id="SSF69318">
    <property type="entry name" value="Integrin alpha N-terminal domain"/>
    <property type="match status" value="3"/>
</dbReference>
<reference evidence="3 4" key="1">
    <citation type="submission" date="2018-12" db="EMBL/GenBank/DDBJ databases">
        <title>Glycomyces sp. YIM 121974 draft genome.</title>
        <authorList>
            <person name="Li Q."/>
        </authorList>
    </citation>
    <scope>NUCLEOTIDE SEQUENCE [LARGE SCALE GENOMIC DNA]</scope>
    <source>
        <strain evidence="3 4">YIM 121974</strain>
    </source>
</reference>
<dbReference type="InterPro" id="IPR028994">
    <property type="entry name" value="Integrin_alpha_N"/>
</dbReference>
<feature type="chain" id="PRO_5039115122" description="VCBS repeat-containing protein" evidence="2">
    <location>
        <begin position="32"/>
        <end position="1179"/>
    </location>
</feature>
<dbReference type="Pfam" id="PF13517">
    <property type="entry name" value="FG-GAP_3"/>
    <property type="match status" value="5"/>
</dbReference>
<accession>A0A426USB6</accession>
<dbReference type="Gene3D" id="2.130.10.130">
    <property type="entry name" value="Integrin alpha, N-terminal"/>
    <property type="match status" value="2"/>
</dbReference>
<evidence type="ECO:0000256" key="2">
    <source>
        <dbReference type="SAM" id="SignalP"/>
    </source>
</evidence>
<dbReference type="AlphaFoldDB" id="A0A426USB6"/>
<keyword evidence="1 2" id="KW-0732">Signal</keyword>
<sequence>MHTPHRRPHRTAALTAAAVAAALLAVPVAAAAQTGATDCAALGAEPSATGLVAALETAVACQVEVRIANASSPHESLWATPDGRIHLVQTADPVQDDAAGEPADTTLVEADGTLSQANSPVEFAFNTAAGGDWLMRTELATLDWTGDQPAPAASGSTAVYEGLAAGLDLEARAAASYVDLRFTAADPGAWQALAAGLVLDPVNDASIEDGTVYVYDLEGVDGEQTSAFTVRDANGAAVAATPAFDGTGPLALTVDEAFLADAAYPLTLSTQWVRHVYGVAEWGAVTSADTDLTLFRGEAGLDQPYFEAAGETGDALVGAYCDAIADAACETTAQAASYWNFWSSRPHRLTPSSAPSLTYTLESAVFSVEAAAGAACVAPDLGYVQIYEPSSSWAHLPEPYAGQAPIAGECVDGTAVYAVDRLNIGNTTLTAFAMTESAATARFDGGTARLDAYFAIGRSYTVSRNACPAADQDDSTVTYGKFTTDFWRPDLIDPGLTWTATIIDDATDETVFTTAPAAVAEGANPTATVEIQDGVFTLVHEITGPGGQSKTWSCALRIDTDAPDIIDIDVAEGPHYVGETVPVQVTIDDESYAYGSVRLWCSAWLNCWGGQDVTSGDPVEIRVQAVKTHTSVTVSATDKAGNQTVKTFTLTVTAPSNDYDVDGYQDLVTVRRADGSLMFHRGKGAAGFESPVSLGTGWGPMDVVMAGDLTGDRLPDLLARDTRTGVMYTYPGDGEGGLEPRVQVGTGWNLMADFTSAVDVDGDGNIDLVAASDRTDKLYLYPGLGNGRFGARSTIANTSLTEWSAWDNLTTVDICRDGTPDLLLDWTPLSDRYDILCLDGDGGIEWTRSLDEDLVPGSEDDGNRYVQIVGNGDYSGDGVGDLLAVDARTGKMVLRSYDAYPFELEEAITVGSGWAGYELPVAEDERSYDYYSDGNSDVLAWRKSTGVLYHYHGTGAGLSGVGHFTENLGGANLVETAGDMNGDGRNDVLVRFADGALYAYPGTGQAYYETGRIKVGTGWNAMSAIVSGQDFNADGRVDVLAREQATGKLWLYPGTGAGTLGSRVQIGSGWEKLRDIVAAGDLDHDGHADLLAVRKSDNCLYRYDSTGTGALQSGVKVGCGWAGLDALASVGDFDNDGRADFIVRRTSDGKLFLYKGTGTGVFTAAVAVGSGWNAIDMIA</sequence>
<dbReference type="OrthoDB" id="226690at2"/>